<dbReference type="InterPro" id="IPR008286">
    <property type="entry name" value="Prn/Lys/Arg_de-COase_C"/>
</dbReference>
<dbReference type="SUPFAM" id="SSF55904">
    <property type="entry name" value="Ornithine decarboxylase C-terminal domain"/>
    <property type="match status" value="1"/>
</dbReference>
<keyword evidence="3" id="KW-0210">Decarboxylase</keyword>
<evidence type="ECO:0000313" key="9">
    <source>
        <dbReference type="Proteomes" id="UP000255326"/>
    </source>
</evidence>
<dbReference type="InterPro" id="IPR052357">
    <property type="entry name" value="Orn_Lys_Arg_decarboxylase-I"/>
</dbReference>
<dbReference type="InterPro" id="IPR015421">
    <property type="entry name" value="PyrdxlP-dep_Trfase_major"/>
</dbReference>
<accession>A0A370G3D9</accession>
<evidence type="ECO:0000256" key="3">
    <source>
        <dbReference type="ARBA" id="ARBA00022793"/>
    </source>
</evidence>
<keyword evidence="5" id="KW-0456">Lyase</keyword>
<dbReference type="PANTHER" id="PTHR43277">
    <property type="entry name" value="ARGININE DECARBOXYLASE"/>
    <property type="match status" value="1"/>
</dbReference>
<comment type="caution">
    <text evidence="8">The sequence shown here is derived from an EMBL/GenBank/DDBJ whole genome shotgun (WGS) entry which is preliminary data.</text>
</comment>
<evidence type="ECO:0000256" key="2">
    <source>
        <dbReference type="ARBA" id="ARBA00010671"/>
    </source>
</evidence>
<evidence type="ECO:0000256" key="5">
    <source>
        <dbReference type="ARBA" id="ARBA00023239"/>
    </source>
</evidence>
<evidence type="ECO:0000313" key="8">
    <source>
        <dbReference type="EMBL" id="RDI38387.1"/>
    </source>
</evidence>
<keyword evidence="4" id="KW-0663">Pyridoxal phosphate</keyword>
<dbReference type="Pfam" id="PF01276">
    <property type="entry name" value="OKR_DC_1"/>
    <property type="match status" value="1"/>
</dbReference>
<reference evidence="8 9" key="1">
    <citation type="submission" date="2018-07" db="EMBL/GenBank/DDBJ databases">
        <title>Genomic Encyclopedia of Type Strains, Phase IV (KMG-IV): sequencing the most valuable type-strain genomes for metagenomic binning, comparative biology and taxonomic classification.</title>
        <authorList>
            <person name="Goeker M."/>
        </authorList>
    </citation>
    <scope>NUCLEOTIDE SEQUENCE [LARGE SCALE GENOMIC DNA]</scope>
    <source>
        <strain evidence="8 9">DSM 25281</strain>
    </source>
</reference>
<dbReference type="SUPFAM" id="SSF53383">
    <property type="entry name" value="PLP-dependent transferases"/>
    <property type="match status" value="1"/>
</dbReference>
<evidence type="ECO:0000256" key="1">
    <source>
        <dbReference type="ARBA" id="ARBA00001933"/>
    </source>
</evidence>
<dbReference type="PANTHER" id="PTHR43277:SF3">
    <property type="entry name" value="DECARBOXYLASE, PUTATIVE-RELATED"/>
    <property type="match status" value="1"/>
</dbReference>
<sequence>MNQNQTPLYDALVQHIAKRTVSFHVPGHKNGEVLPEHLHREFKEFLKYDVTEISGLDDFHSPEVAIAESLELLRDLYGSYKSYFLVNGSTVGNLAMILGVCEEGDTVFVQRNCHKSILNALKMANVRPVYLSPSLNEAWHVGDGVMPASLAAAYEKFPDVKACIFTYPNYYGLTYDIKSLIDMAHDHGSYVLVDEAHGAHFQAGSPFPESSLQLGADIVVHSAHKTLPAMTMGSFLHVNHDRLPIDRIEFYLGALQSSSPSYPIMASLDAARHYLSSMSGEDLLYTIEQKDAFVKDLTSIPGIHALSNGEKQDPLKITIKAEGYSGYELQTELEKAGIYVEMADPYQVLFVFPLLKKGMKVDYGEKIAVFKSIFIKRESDFVPVVIRDGHRNPFREQLLSFKELGQRTSVWVPYEEAAGRISAKMVIPYPPGVPLLMPGEQVTGEMIHSLKMYMESGARFQGDHRLLEGLIAVIEDNR</sequence>
<dbReference type="Gene3D" id="3.90.105.10">
    <property type="entry name" value="Molybdopterin biosynthesis moea protein, domain 2"/>
    <property type="match status" value="1"/>
</dbReference>
<dbReference type="OrthoDB" id="9815233at2"/>
<dbReference type="EMBL" id="QQAY01000018">
    <property type="protein sequence ID" value="RDI38387.1"/>
    <property type="molecule type" value="Genomic_DNA"/>
</dbReference>
<comment type="cofactor">
    <cofactor evidence="1">
        <name>pyridoxal 5'-phosphate</name>
        <dbReference type="ChEBI" id="CHEBI:597326"/>
    </cofactor>
</comment>
<proteinExistence type="inferred from homology"/>
<dbReference type="AlphaFoldDB" id="A0A370G3D9"/>
<feature type="domain" description="Orn/Lys/Arg decarboxylase C-terminal" evidence="7">
    <location>
        <begin position="403"/>
        <end position="470"/>
    </location>
</feature>
<gene>
    <name evidence="8" type="ORF">DFR59_1187</name>
</gene>
<dbReference type="InterPro" id="IPR036633">
    <property type="entry name" value="Prn/Lys/Arg_de-COase_C_sf"/>
</dbReference>
<dbReference type="GO" id="GO:0016831">
    <property type="term" value="F:carboxy-lyase activity"/>
    <property type="evidence" value="ECO:0007669"/>
    <property type="project" value="UniProtKB-KW"/>
</dbReference>
<dbReference type="CDD" id="cd00615">
    <property type="entry name" value="Orn_deC_like"/>
    <property type="match status" value="1"/>
</dbReference>
<dbReference type="Gene3D" id="3.40.640.10">
    <property type="entry name" value="Type I PLP-dependent aspartate aminotransferase-like (Major domain)"/>
    <property type="match status" value="1"/>
</dbReference>
<keyword evidence="9" id="KW-1185">Reference proteome</keyword>
<dbReference type="Pfam" id="PF03711">
    <property type="entry name" value="OKR_DC_1_C"/>
    <property type="match status" value="1"/>
</dbReference>
<name>A0A370G3D9_9BACI</name>
<dbReference type="InterPro" id="IPR015424">
    <property type="entry name" value="PyrdxlP-dep_Trfase"/>
</dbReference>
<comment type="similarity">
    <text evidence="2">Belongs to the Orn/Lys/Arg decarboxylase class-I family.</text>
</comment>
<evidence type="ECO:0000259" key="7">
    <source>
        <dbReference type="Pfam" id="PF03711"/>
    </source>
</evidence>
<dbReference type="InterPro" id="IPR000310">
    <property type="entry name" value="Orn/Lys/Arg_deCO2ase_major_dom"/>
</dbReference>
<organism evidence="8 9">
    <name type="scientific">Falsibacillus pallidus</name>
    <dbReference type="NCBI Taxonomy" id="493781"/>
    <lineage>
        <taxon>Bacteria</taxon>
        <taxon>Bacillati</taxon>
        <taxon>Bacillota</taxon>
        <taxon>Bacilli</taxon>
        <taxon>Bacillales</taxon>
        <taxon>Bacillaceae</taxon>
        <taxon>Falsibacillus</taxon>
    </lineage>
</organism>
<protein>
    <submittedName>
        <fullName evidence="8">Arginine/lysine/ornithine decarboxylase</fullName>
    </submittedName>
</protein>
<dbReference type="Proteomes" id="UP000255326">
    <property type="component" value="Unassembled WGS sequence"/>
</dbReference>
<evidence type="ECO:0000256" key="4">
    <source>
        <dbReference type="ARBA" id="ARBA00022898"/>
    </source>
</evidence>
<evidence type="ECO:0000259" key="6">
    <source>
        <dbReference type="Pfam" id="PF01276"/>
    </source>
</evidence>
<feature type="domain" description="Orn/Lys/Arg decarboxylases family 1 pyridoxal-P attachment site" evidence="6">
    <location>
        <begin position="6"/>
        <end position="288"/>
    </location>
</feature>
<dbReference type="RefSeq" id="WP_114746948.1">
    <property type="nucleotide sequence ID" value="NZ_QQAY01000018.1"/>
</dbReference>